<dbReference type="Proteomes" id="UP000465712">
    <property type="component" value="Unassembled WGS sequence"/>
</dbReference>
<sequence length="157" mass="16906">MISFFLRHFSLRPFFYSMGRVALLLVAVPATGFSLADAPVFSPSPLGSPFQRFEVMEAESVACQGTAKDMLVKGLMMKGSVRDEHGWAALLSAEDGRLFKARPDQVIGPGVRVLSVDAGQTGLILQTRGVPGCPAVTHHILQLSRRVVRLSAPDSLA</sequence>
<proteinExistence type="predicted"/>
<dbReference type="EMBL" id="WXWW01000204">
    <property type="protein sequence ID" value="NAW66268.1"/>
    <property type="molecule type" value="Genomic_DNA"/>
</dbReference>
<evidence type="ECO:0000313" key="1">
    <source>
        <dbReference type="EMBL" id="NAW66268.1"/>
    </source>
</evidence>
<organism evidence="1 2">
    <name type="scientific">Photobacterium halotolerans</name>
    <dbReference type="NCBI Taxonomy" id="265726"/>
    <lineage>
        <taxon>Bacteria</taxon>
        <taxon>Pseudomonadati</taxon>
        <taxon>Pseudomonadota</taxon>
        <taxon>Gammaproteobacteria</taxon>
        <taxon>Vibrionales</taxon>
        <taxon>Vibrionaceae</taxon>
        <taxon>Photobacterium</taxon>
    </lineage>
</organism>
<gene>
    <name evidence="1" type="ORF">CAG72_13665</name>
</gene>
<protein>
    <submittedName>
        <fullName evidence="1">Uncharacterized protein</fullName>
    </submittedName>
</protein>
<comment type="caution">
    <text evidence="1">The sequence shown here is derived from an EMBL/GenBank/DDBJ whole genome shotgun (WGS) entry which is preliminary data.</text>
</comment>
<dbReference type="OrthoDB" id="9908838at2"/>
<dbReference type="AlphaFoldDB" id="A0A7X4WCP2"/>
<dbReference type="RefSeq" id="WP_161445592.1">
    <property type="nucleotide sequence ID" value="NZ_WXWU01000046.1"/>
</dbReference>
<accession>A0A7X4WCP2</accession>
<name>A0A7X4WCP2_9GAMM</name>
<evidence type="ECO:0000313" key="2">
    <source>
        <dbReference type="Proteomes" id="UP000465712"/>
    </source>
</evidence>
<reference evidence="1 2" key="1">
    <citation type="submission" date="2017-05" db="EMBL/GenBank/DDBJ databases">
        <title>High clonality and local adaptation shapes Vibrionaceae linages within an endangered oasis.</title>
        <authorList>
            <person name="Vazquez-Rosas-Landa M."/>
        </authorList>
    </citation>
    <scope>NUCLEOTIDE SEQUENCE [LARGE SCALE GENOMIC DNA]</scope>
    <source>
        <strain evidence="1 2">P46_P4S1P180</strain>
    </source>
</reference>